<evidence type="ECO:0000313" key="2">
    <source>
        <dbReference type="Proteomes" id="UP000298057"/>
    </source>
</evidence>
<dbReference type="Gene3D" id="2.30.30.40">
    <property type="entry name" value="SH3 Domains"/>
    <property type="match status" value="1"/>
</dbReference>
<comment type="caution">
    <text evidence="1">The sequence shown here is derived from an EMBL/GenBank/DDBJ whole genome shotgun (WGS) entry which is preliminary data.</text>
</comment>
<dbReference type="RefSeq" id="WP_135625596.1">
    <property type="nucleotide sequence ID" value="NZ_RQGU01000004.1"/>
</dbReference>
<dbReference type="EMBL" id="RQGU01000004">
    <property type="protein sequence ID" value="TGM30981.1"/>
    <property type="molecule type" value="Genomic_DNA"/>
</dbReference>
<accession>A0ABY2NIY2</accession>
<dbReference type="Proteomes" id="UP000298057">
    <property type="component" value="Unassembled WGS sequence"/>
</dbReference>
<name>A0ABY2NIY2_9LEPT</name>
<keyword evidence="2" id="KW-1185">Reference proteome</keyword>
<proteinExistence type="predicted"/>
<gene>
    <name evidence="1" type="ORF">EHQ82_00045</name>
</gene>
<evidence type="ECO:0000313" key="1">
    <source>
        <dbReference type="EMBL" id="TGM30981.1"/>
    </source>
</evidence>
<organism evidence="1 2">
    <name type="scientific">Leptospira selangorensis</name>
    <dbReference type="NCBI Taxonomy" id="2484982"/>
    <lineage>
        <taxon>Bacteria</taxon>
        <taxon>Pseudomonadati</taxon>
        <taxon>Spirochaetota</taxon>
        <taxon>Spirochaetia</taxon>
        <taxon>Leptospirales</taxon>
        <taxon>Leptospiraceae</taxon>
        <taxon>Leptospira</taxon>
    </lineage>
</organism>
<protein>
    <submittedName>
        <fullName evidence="1">SH3 domain-containing protein</fullName>
    </submittedName>
</protein>
<sequence length="269" mass="31653">MKITTRRLFFIIILLTIIDCNSFEFSNSDDDYKIQYTMADILNVRKNPSINSEVINQIPYGTKINTKNTEIQEIYDGKKTSWHFVKETNGFVLGYFLAKQSEIKNSKIFTLKSSYSFLRCNPYGIGIYKTLILSNNESNMKDEFIDFIHGDRKILSGVYILKNNSIQLEMKEIESQKVDYSEGKSIIIEKNKSKKQNIKIVNLIWKEQIKGFITEDQEKYLDTEKYKLDIKKCIFTNKKCKTYDPFKEQCTEERENSDICDDVGYYCNR</sequence>
<reference evidence="2" key="1">
    <citation type="journal article" date="2019" name="PLoS Negl. Trop. Dis.">
        <title>Revisiting the worldwide diversity of Leptospira species in the environment.</title>
        <authorList>
            <person name="Vincent A.T."/>
            <person name="Schiettekatte O."/>
            <person name="Bourhy P."/>
            <person name="Veyrier F.J."/>
            <person name="Picardeau M."/>
        </authorList>
    </citation>
    <scope>NUCLEOTIDE SEQUENCE [LARGE SCALE GENOMIC DNA]</scope>
    <source>
        <strain evidence="2">201702406</strain>
    </source>
</reference>